<keyword evidence="14" id="KW-1185">Reference proteome</keyword>
<keyword evidence="6" id="KW-0256">Endoplasmic reticulum</keyword>
<accession>A0AAV9V1A7</accession>
<evidence type="ECO:0000313" key="13">
    <source>
        <dbReference type="EMBL" id="KAK6349720.1"/>
    </source>
</evidence>
<name>A0AAV9V1A7_9PEZI</name>
<dbReference type="PANTHER" id="PTHR13046:SF0">
    <property type="entry name" value="CAAX PRENYL PROTEASE 2"/>
    <property type="match status" value="1"/>
</dbReference>
<evidence type="ECO:0000256" key="2">
    <source>
        <dbReference type="ARBA" id="ARBA00006897"/>
    </source>
</evidence>
<gene>
    <name evidence="13" type="ORF">TWF696_005999</name>
</gene>
<keyword evidence="8 11" id="KW-0472">Membrane</keyword>
<protein>
    <recommendedName>
        <fullName evidence="10">intramembrane prenyl-peptidase Rce1</fullName>
        <ecNumber evidence="10">3.4.26.1</ecNumber>
    </recommendedName>
</protein>
<comment type="subcellular location">
    <subcellularLocation>
        <location evidence="1">Endoplasmic reticulum membrane</location>
        <topology evidence="1">Multi-pass membrane protein</topology>
    </subcellularLocation>
</comment>
<feature type="transmembrane region" description="Helical" evidence="11">
    <location>
        <begin position="201"/>
        <end position="223"/>
    </location>
</feature>
<dbReference type="InterPro" id="IPR039731">
    <property type="entry name" value="Rce1"/>
</dbReference>
<feature type="transmembrane region" description="Helical" evidence="11">
    <location>
        <begin position="6"/>
        <end position="30"/>
    </location>
</feature>
<feature type="domain" description="CAAX prenyl protease 2/Lysostaphin resistance protein A-like" evidence="12">
    <location>
        <begin position="134"/>
        <end position="242"/>
    </location>
</feature>
<dbReference type="AlphaFoldDB" id="A0AAV9V1A7"/>
<evidence type="ECO:0000256" key="4">
    <source>
        <dbReference type="ARBA" id="ARBA00022692"/>
    </source>
</evidence>
<evidence type="ECO:0000259" key="12">
    <source>
        <dbReference type="Pfam" id="PF02517"/>
    </source>
</evidence>
<evidence type="ECO:0000256" key="6">
    <source>
        <dbReference type="ARBA" id="ARBA00022824"/>
    </source>
</evidence>
<evidence type="ECO:0000256" key="3">
    <source>
        <dbReference type="ARBA" id="ARBA00022670"/>
    </source>
</evidence>
<keyword evidence="4 11" id="KW-0812">Transmembrane</keyword>
<dbReference type="PANTHER" id="PTHR13046">
    <property type="entry name" value="PROTEASE U48 CAAX PRENYL PROTEASE RCE1"/>
    <property type="match status" value="1"/>
</dbReference>
<dbReference type="Proteomes" id="UP001375240">
    <property type="component" value="Unassembled WGS sequence"/>
</dbReference>
<evidence type="ECO:0000256" key="9">
    <source>
        <dbReference type="ARBA" id="ARBA00047280"/>
    </source>
</evidence>
<dbReference type="GO" id="GO:0004222">
    <property type="term" value="F:metalloendopeptidase activity"/>
    <property type="evidence" value="ECO:0007669"/>
    <property type="project" value="InterPro"/>
</dbReference>
<evidence type="ECO:0000256" key="11">
    <source>
        <dbReference type="SAM" id="Phobius"/>
    </source>
</evidence>
<organism evidence="13 14">
    <name type="scientific">Orbilia brochopaga</name>
    <dbReference type="NCBI Taxonomy" id="3140254"/>
    <lineage>
        <taxon>Eukaryota</taxon>
        <taxon>Fungi</taxon>
        <taxon>Dikarya</taxon>
        <taxon>Ascomycota</taxon>
        <taxon>Pezizomycotina</taxon>
        <taxon>Orbiliomycetes</taxon>
        <taxon>Orbiliales</taxon>
        <taxon>Orbiliaceae</taxon>
        <taxon>Orbilia</taxon>
    </lineage>
</organism>
<evidence type="ECO:0000256" key="8">
    <source>
        <dbReference type="ARBA" id="ARBA00023136"/>
    </source>
</evidence>
<comment type="similarity">
    <text evidence="2">Belongs to the peptidase U48 family.</text>
</comment>
<feature type="transmembrane region" description="Helical" evidence="11">
    <location>
        <begin position="229"/>
        <end position="247"/>
    </location>
</feature>
<keyword evidence="3" id="KW-0645">Protease</keyword>
<evidence type="ECO:0000256" key="5">
    <source>
        <dbReference type="ARBA" id="ARBA00022801"/>
    </source>
</evidence>
<evidence type="ECO:0000256" key="10">
    <source>
        <dbReference type="ARBA" id="ARBA00049729"/>
    </source>
</evidence>
<sequence length="288" mass="31787">MAASTGGISSAVAAALSVAYTVAFVGVLYLDPQSRPSPSQSRDADSVIRVRVRAVQTSCLLTTVVTLLVLHGAGASFTDSLHLMGIWPVSLVDTAKTLALAVVLFAGPLAQTLWLEREEDVDFVQETRDALGSWVGWRNYVVGPWAEELTFRSHILALHLYAPHPSLTKLTLTTPLYFGIAHLHHLYEFATMHPDTPLHFAVLRSVVQFCYTTLFGWFAAWTFLRTGSLWGPIAAHSFCNVMGLPRFWGPLEGARWRTVVYYCLLVVGVLGFYSGLWSWTESDNALVQ</sequence>
<keyword evidence="5" id="KW-0378">Hydrolase</keyword>
<keyword evidence="7 11" id="KW-1133">Transmembrane helix</keyword>
<reference evidence="13 14" key="1">
    <citation type="submission" date="2019-10" db="EMBL/GenBank/DDBJ databases">
        <authorList>
            <person name="Palmer J.M."/>
        </authorList>
    </citation>
    <scope>NUCLEOTIDE SEQUENCE [LARGE SCALE GENOMIC DNA]</scope>
    <source>
        <strain evidence="13 14">TWF696</strain>
    </source>
</reference>
<dbReference type="Pfam" id="PF02517">
    <property type="entry name" value="Rce1-like"/>
    <property type="match status" value="1"/>
</dbReference>
<evidence type="ECO:0000313" key="14">
    <source>
        <dbReference type="Proteomes" id="UP001375240"/>
    </source>
</evidence>
<comment type="catalytic activity">
    <reaction evidence="9">
        <text>Hydrolyzes the peptide bond -P2-(S-farnesyl or geranylgeranyl)C-P1'-P2'-P3'-COOH where P1' and P2' are amino acids with aliphatic sidechains and P3' is any C-terminal residue.</text>
        <dbReference type="EC" id="3.4.26.1"/>
    </reaction>
</comment>
<evidence type="ECO:0000256" key="7">
    <source>
        <dbReference type="ARBA" id="ARBA00022989"/>
    </source>
</evidence>
<feature type="transmembrane region" description="Helical" evidence="11">
    <location>
        <begin position="259"/>
        <end position="279"/>
    </location>
</feature>
<dbReference type="EMBL" id="JAVHNQ010000004">
    <property type="protein sequence ID" value="KAK6349720.1"/>
    <property type="molecule type" value="Genomic_DNA"/>
</dbReference>
<proteinExistence type="inferred from homology"/>
<dbReference type="GO" id="GO:0005789">
    <property type="term" value="C:endoplasmic reticulum membrane"/>
    <property type="evidence" value="ECO:0007669"/>
    <property type="project" value="UniProtKB-SubCell"/>
</dbReference>
<dbReference type="EC" id="3.4.26.1" evidence="10"/>
<evidence type="ECO:0000256" key="1">
    <source>
        <dbReference type="ARBA" id="ARBA00004477"/>
    </source>
</evidence>
<dbReference type="GO" id="GO:0071586">
    <property type="term" value="P:CAAX-box protein processing"/>
    <property type="evidence" value="ECO:0007669"/>
    <property type="project" value="InterPro"/>
</dbReference>
<comment type="caution">
    <text evidence="13">The sequence shown here is derived from an EMBL/GenBank/DDBJ whole genome shotgun (WGS) entry which is preliminary data.</text>
</comment>
<dbReference type="InterPro" id="IPR003675">
    <property type="entry name" value="Rce1/LyrA-like_dom"/>
</dbReference>